<reference evidence="1 2" key="1">
    <citation type="journal article" date="2023" name="G3 (Bethesda)">
        <title>A chromosome-length genome assembly and annotation of blackberry (Rubus argutus, cv. 'Hillquist').</title>
        <authorList>
            <person name="Bruna T."/>
            <person name="Aryal R."/>
            <person name="Dudchenko O."/>
            <person name="Sargent D.J."/>
            <person name="Mead D."/>
            <person name="Buti M."/>
            <person name="Cavallini A."/>
            <person name="Hytonen T."/>
            <person name="Andres J."/>
            <person name="Pham M."/>
            <person name="Weisz D."/>
            <person name="Mascagni F."/>
            <person name="Usai G."/>
            <person name="Natali L."/>
            <person name="Bassil N."/>
            <person name="Fernandez G.E."/>
            <person name="Lomsadze A."/>
            <person name="Armour M."/>
            <person name="Olukolu B."/>
            <person name="Poorten T."/>
            <person name="Britton C."/>
            <person name="Davik J."/>
            <person name="Ashrafi H."/>
            <person name="Aiden E.L."/>
            <person name="Borodovsky M."/>
            <person name="Worthington M."/>
        </authorList>
    </citation>
    <scope>NUCLEOTIDE SEQUENCE [LARGE SCALE GENOMIC DNA]</scope>
    <source>
        <strain evidence="1">PI 553951</strain>
    </source>
</reference>
<sequence length="136" mass="14304">MLAGHEHNIFTTMPSLKIMDKGTQVLAIIPSTTTNGGGGGCGEDRVPASDLLEPQIEPCLNSVDFVETVADVYRRNEERGQACWVVVDAADIETLNIPRLVWILTVAGRCSCLQNIQANSIGGGGGGGRVLLVANG</sequence>
<evidence type="ECO:0000313" key="1">
    <source>
        <dbReference type="EMBL" id="KAK9940818.1"/>
    </source>
</evidence>
<organism evidence="1 2">
    <name type="scientific">Rubus argutus</name>
    <name type="common">Southern blackberry</name>
    <dbReference type="NCBI Taxonomy" id="59490"/>
    <lineage>
        <taxon>Eukaryota</taxon>
        <taxon>Viridiplantae</taxon>
        <taxon>Streptophyta</taxon>
        <taxon>Embryophyta</taxon>
        <taxon>Tracheophyta</taxon>
        <taxon>Spermatophyta</taxon>
        <taxon>Magnoliopsida</taxon>
        <taxon>eudicotyledons</taxon>
        <taxon>Gunneridae</taxon>
        <taxon>Pentapetalae</taxon>
        <taxon>rosids</taxon>
        <taxon>fabids</taxon>
        <taxon>Rosales</taxon>
        <taxon>Rosaceae</taxon>
        <taxon>Rosoideae</taxon>
        <taxon>Rosoideae incertae sedis</taxon>
        <taxon>Rubus</taxon>
    </lineage>
</organism>
<dbReference type="AlphaFoldDB" id="A0AAW1XWB6"/>
<comment type="caution">
    <text evidence="1">The sequence shown here is derived from an EMBL/GenBank/DDBJ whole genome shotgun (WGS) entry which is preliminary data.</text>
</comment>
<evidence type="ECO:0000313" key="2">
    <source>
        <dbReference type="Proteomes" id="UP001457282"/>
    </source>
</evidence>
<keyword evidence="2" id="KW-1185">Reference proteome</keyword>
<accession>A0AAW1XWB6</accession>
<gene>
    <name evidence="1" type="ORF">M0R45_017459</name>
</gene>
<proteinExistence type="predicted"/>
<dbReference type="Proteomes" id="UP001457282">
    <property type="component" value="Unassembled WGS sequence"/>
</dbReference>
<protein>
    <submittedName>
        <fullName evidence="1">Uncharacterized protein</fullName>
    </submittedName>
</protein>
<dbReference type="EMBL" id="JBEDUW010000003">
    <property type="protein sequence ID" value="KAK9940818.1"/>
    <property type="molecule type" value="Genomic_DNA"/>
</dbReference>
<name>A0AAW1XWB6_RUBAR</name>